<dbReference type="Pfam" id="PF13637">
    <property type="entry name" value="Ank_4"/>
    <property type="match status" value="1"/>
</dbReference>
<proteinExistence type="predicted"/>
<feature type="domain" description="HTH APSES-type" evidence="5">
    <location>
        <begin position="7"/>
        <end position="113"/>
    </location>
</feature>
<accession>A0A9P6XF39</accession>
<dbReference type="Pfam" id="PF04383">
    <property type="entry name" value="KilA-N"/>
    <property type="match status" value="1"/>
</dbReference>
<comment type="caution">
    <text evidence="6">The sequence shown here is derived from an EMBL/GenBank/DDBJ whole genome shotgun (WGS) entry which is preliminary data.</text>
</comment>
<dbReference type="GO" id="GO:0030907">
    <property type="term" value="C:MBF transcription complex"/>
    <property type="evidence" value="ECO:0007669"/>
    <property type="project" value="TreeGrafter"/>
</dbReference>
<dbReference type="PROSITE" id="PS51299">
    <property type="entry name" value="HTH_APSES"/>
    <property type="match status" value="1"/>
</dbReference>
<feature type="compositionally biased region" description="Polar residues" evidence="4">
    <location>
        <begin position="198"/>
        <end position="210"/>
    </location>
</feature>
<keyword evidence="2 3" id="KW-0040">ANK repeat</keyword>
<evidence type="ECO:0000313" key="6">
    <source>
        <dbReference type="EMBL" id="KAG1312447.1"/>
    </source>
</evidence>
<feature type="compositionally biased region" description="Polar residues" evidence="4">
    <location>
        <begin position="150"/>
        <end position="171"/>
    </location>
</feature>
<dbReference type="PROSITE" id="PS50088">
    <property type="entry name" value="ANK_REPEAT"/>
    <property type="match status" value="2"/>
</dbReference>
<dbReference type="Gene3D" id="3.10.260.10">
    <property type="entry name" value="Transcription regulator HTH, APSES-type DNA-binding domain"/>
    <property type="match status" value="1"/>
</dbReference>
<dbReference type="FunFam" id="3.10.260.10:FF:000001">
    <property type="entry name" value="APSES transcription factor (MbpA)"/>
    <property type="match status" value="1"/>
</dbReference>
<evidence type="ECO:0000256" key="4">
    <source>
        <dbReference type="SAM" id="MobiDB-lite"/>
    </source>
</evidence>
<dbReference type="SMART" id="SM01252">
    <property type="entry name" value="KilA-N"/>
    <property type="match status" value="1"/>
</dbReference>
<protein>
    <recommendedName>
        <fullName evidence="5">HTH APSES-type domain-containing protein</fullName>
    </recommendedName>
</protein>
<dbReference type="Proteomes" id="UP000716291">
    <property type="component" value="Unassembled WGS sequence"/>
</dbReference>
<dbReference type="InterPro" id="IPR036887">
    <property type="entry name" value="HTH_APSES_sf"/>
</dbReference>
<sequence length="686" mass="77627">MANSQQIFQATYSGVPVYEMLCKGIAVMRRKSDSYLNATQILKVAGFDKPHRTRILEREVQTGHHEKVQGGYGKYQGTWVPLERGVELAELYEVDSLLGPILHFVEGDKSPPIAPKHTTAATIRAKRARETRPVRRRAKREHVEEDFSDTDNASQHSLPPTQASSETTVLSSPAKRARQPKEKKQRPAAQTEERSEPQSKNAPYTKSLQKSVLPVEERVDPDEQMVDIDFGGREKTYAQKLLQFFMSGRQGIPALLARPPPDLDLNVIIDEEGHTSLHWASAMARIKIVKVLTENHADIYRVNYQGQTALMRSVLFTNNFDERTFDTLLTLLRSVVFNIDKKDQTVFHHIASTAGLRGKVHASRYYMECLINKLSSNRAELISILNVQDTYGDTALTIAARVGNKRLIRLLIDAGASTEIANEEGMTSRDYIDEMERREASDFSPLLPFYASSELSLADANSHEALRQKVDTMFKQVVSGLTNNDIVPPISEVFDSFAESYERDLISKEGALQKKKIELELYTNRLSETKRVLESTVFSTQDTLTYEEAGKKGLILNTRLKKWFQFSQKETLKCLIRSCENPEKVSIYPTNSSSHSGSSTPPTELDELNKIAASLRQELTKLQSSRKTQVKRLIELLCQTPSKKYQDYKRLISTSCNISYENVEMMLEPLIASFEEASEMNEISFP</sequence>
<dbReference type="EMBL" id="JAANQT010000280">
    <property type="protein sequence ID" value="KAG1312447.1"/>
    <property type="molecule type" value="Genomic_DNA"/>
</dbReference>
<evidence type="ECO:0000313" key="7">
    <source>
        <dbReference type="Proteomes" id="UP000716291"/>
    </source>
</evidence>
<organism evidence="6 7">
    <name type="scientific">Rhizopus oryzae</name>
    <name type="common">Mucormycosis agent</name>
    <name type="synonym">Rhizopus arrhizus var. delemar</name>
    <dbReference type="NCBI Taxonomy" id="64495"/>
    <lineage>
        <taxon>Eukaryota</taxon>
        <taxon>Fungi</taxon>
        <taxon>Fungi incertae sedis</taxon>
        <taxon>Mucoromycota</taxon>
        <taxon>Mucoromycotina</taxon>
        <taxon>Mucoromycetes</taxon>
        <taxon>Mucorales</taxon>
        <taxon>Mucorineae</taxon>
        <taxon>Rhizopodaceae</taxon>
        <taxon>Rhizopus</taxon>
    </lineage>
</organism>
<evidence type="ECO:0000256" key="3">
    <source>
        <dbReference type="PROSITE-ProRule" id="PRU00023"/>
    </source>
</evidence>
<dbReference type="Gene3D" id="1.25.40.20">
    <property type="entry name" value="Ankyrin repeat-containing domain"/>
    <property type="match status" value="1"/>
</dbReference>
<dbReference type="GO" id="GO:0003677">
    <property type="term" value="F:DNA binding"/>
    <property type="evidence" value="ECO:0007669"/>
    <property type="project" value="InterPro"/>
</dbReference>
<evidence type="ECO:0000256" key="1">
    <source>
        <dbReference type="ARBA" id="ARBA00022737"/>
    </source>
</evidence>
<dbReference type="InterPro" id="IPR003163">
    <property type="entry name" value="Tscrpt_reg_HTH_APSES-type"/>
</dbReference>
<evidence type="ECO:0000256" key="2">
    <source>
        <dbReference type="ARBA" id="ARBA00023043"/>
    </source>
</evidence>
<dbReference type="GO" id="GO:0033309">
    <property type="term" value="C:SBF transcription complex"/>
    <property type="evidence" value="ECO:0007669"/>
    <property type="project" value="TreeGrafter"/>
</dbReference>
<feature type="repeat" description="ANK" evidence="3">
    <location>
        <begin position="391"/>
        <end position="423"/>
    </location>
</feature>
<feature type="compositionally biased region" description="Basic residues" evidence="4">
    <location>
        <begin position="175"/>
        <end position="186"/>
    </location>
</feature>
<dbReference type="InterPro" id="IPR018004">
    <property type="entry name" value="KilA/APSES_HTH"/>
</dbReference>
<dbReference type="GO" id="GO:0001228">
    <property type="term" value="F:DNA-binding transcription activator activity, RNA polymerase II-specific"/>
    <property type="evidence" value="ECO:0007669"/>
    <property type="project" value="UniProtKB-ARBA"/>
</dbReference>
<dbReference type="PROSITE" id="PS50297">
    <property type="entry name" value="ANK_REP_REGION"/>
    <property type="match status" value="2"/>
</dbReference>
<feature type="region of interest" description="Disordered" evidence="4">
    <location>
        <begin position="109"/>
        <end position="220"/>
    </location>
</feature>
<dbReference type="SMART" id="SM00248">
    <property type="entry name" value="ANK"/>
    <property type="match status" value="3"/>
</dbReference>
<dbReference type="InterPro" id="IPR051642">
    <property type="entry name" value="SWI6-like"/>
</dbReference>
<dbReference type="PANTHER" id="PTHR43828:SF15">
    <property type="entry name" value="TRANSCRIPTION FACTOR MBP1"/>
    <property type="match status" value="1"/>
</dbReference>
<dbReference type="Pfam" id="PF00023">
    <property type="entry name" value="Ank"/>
    <property type="match status" value="1"/>
</dbReference>
<dbReference type="InterPro" id="IPR036770">
    <property type="entry name" value="Ankyrin_rpt-contain_sf"/>
</dbReference>
<reference evidence="6" key="1">
    <citation type="journal article" date="2020" name="Microb. Genom.">
        <title>Genetic diversity of clinical and environmental Mucorales isolates obtained from an investigation of mucormycosis cases among solid organ transplant recipients.</title>
        <authorList>
            <person name="Nguyen M.H."/>
            <person name="Kaul D."/>
            <person name="Muto C."/>
            <person name="Cheng S.J."/>
            <person name="Richter R.A."/>
            <person name="Bruno V.M."/>
            <person name="Liu G."/>
            <person name="Beyhan S."/>
            <person name="Sundermann A.J."/>
            <person name="Mounaud S."/>
            <person name="Pasculle A.W."/>
            <person name="Nierman W.C."/>
            <person name="Driscoll E."/>
            <person name="Cumbie R."/>
            <person name="Clancy C.J."/>
            <person name="Dupont C.L."/>
        </authorList>
    </citation>
    <scope>NUCLEOTIDE SEQUENCE</scope>
    <source>
        <strain evidence="6">GL11</strain>
    </source>
</reference>
<dbReference type="PANTHER" id="PTHR43828">
    <property type="entry name" value="ASPARAGINASE"/>
    <property type="match status" value="1"/>
</dbReference>
<gene>
    <name evidence="6" type="ORF">G6F64_003015</name>
</gene>
<dbReference type="AlphaFoldDB" id="A0A9P6XF39"/>
<name>A0A9P6XF39_RHIOR</name>
<dbReference type="InterPro" id="IPR002110">
    <property type="entry name" value="Ankyrin_rpt"/>
</dbReference>
<dbReference type="SUPFAM" id="SSF48403">
    <property type="entry name" value="Ankyrin repeat"/>
    <property type="match status" value="1"/>
</dbReference>
<keyword evidence="1" id="KW-0677">Repeat</keyword>
<evidence type="ECO:0000259" key="5">
    <source>
        <dbReference type="PROSITE" id="PS51299"/>
    </source>
</evidence>
<keyword evidence="7" id="KW-1185">Reference proteome</keyword>
<feature type="repeat" description="ANK" evidence="3">
    <location>
        <begin position="272"/>
        <end position="304"/>
    </location>
</feature>
<dbReference type="SUPFAM" id="SSF54616">
    <property type="entry name" value="DNA-binding domain of Mlu1-box binding protein MBP1"/>
    <property type="match status" value="1"/>
</dbReference>